<feature type="transmembrane region" description="Helical" evidence="1">
    <location>
        <begin position="35"/>
        <end position="54"/>
    </location>
</feature>
<dbReference type="Pfam" id="PF24020">
    <property type="entry name" value="DUF7333"/>
    <property type="match status" value="1"/>
</dbReference>
<keyword evidence="1" id="KW-0472">Membrane</keyword>
<accession>A0A8J7UQF2</accession>
<protein>
    <submittedName>
        <fullName evidence="2">Uncharacterized protein</fullName>
    </submittedName>
</protein>
<name>A0A8J7UQF2_9EURY</name>
<dbReference type="OrthoDB" id="214577at2157"/>
<feature type="transmembrane region" description="Helical" evidence="1">
    <location>
        <begin position="9"/>
        <end position="29"/>
    </location>
</feature>
<keyword evidence="1" id="KW-0812">Transmembrane</keyword>
<dbReference type="InterPro" id="IPR055757">
    <property type="entry name" value="DUF7333"/>
</dbReference>
<dbReference type="Proteomes" id="UP000770586">
    <property type="component" value="Unassembled WGS sequence"/>
</dbReference>
<keyword evidence="1" id="KW-1133">Transmembrane helix</keyword>
<evidence type="ECO:0000256" key="1">
    <source>
        <dbReference type="SAM" id="Phobius"/>
    </source>
</evidence>
<evidence type="ECO:0000313" key="3">
    <source>
        <dbReference type="Proteomes" id="UP000770586"/>
    </source>
</evidence>
<evidence type="ECO:0000313" key="2">
    <source>
        <dbReference type="EMBL" id="MBP1902423.1"/>
    </source>
</evidence>
<keyword evidence="3" id="KW-1185">Reference proteome</keyword>
<comment type="caution">
    <text evidence="2">The sequence shown here is derived from an EMBL/GenBank/DDBJ whole genome shotgun (WGS) entry which is preliminary data.</text>
</comment>
<organism evidence="2 3">
    <name type="scientific">Halorubrum trapanicum</name>
    <dbReference type="NCBI Taxonomy" id="29284"/>
    <lineage>
        <taxon>Archaea</taxon>
        <taxon>Methanobacteriati</taxon>
        <taxon>Methanobacteriota</taxon>
        <taxon>Stenosarchaea group</taxon>
        <taxon>Halobacteria</taxon>
        <taxon>Halobacteriales</taxon>
        <taxon>Haloferacaceae</taxon>
        <taxon>Halorubrum</taxon>
    </lineage>
</organism>
<dbReference type="AlphaFoldDB" id="A0A8J7UQF2"/>
<proteinExistence type="predicted"/>
<sequence length="64" mass="6622">MEFDLPRAVAVLVLIVAIGAAGLIVATPMALQTTLMMVVPSMLVFGGIAFALGVKHGEFRSAHA</sequence>
<dbReference type="EMBL" id="JAGGKE010000008">
    <property type="protein sequence ID" value="MBP1902423.1"/>
    <property type="molecule type" value="Genomic_DNA"/>
</dbReference>
<gene>
    <name evidence="2" type="ORF">J2744_002113</name>
</gene>
<reference evidence="2 3" key="1">
    <citation type="submission" date="2021-03" db="EMBL/GenBank/DDBJ databases">
        <title>Genomic Encyclopedia of Type Strains, Phase IV (KMG-IV): sequencing the most valuable type-strain genomes for metagenomic binning, comparative biology and taxonomic classification.</title>
        <authorList>
            <person name="Goeker M."/>
        </authorList>
    </citation>
    <scope>NUCLEOTIDE SEQUENCE [LARGE SCALE GENOMIC DNA]</scope>
    <source>
        <strain evidence="2 3">DSM 12287</strain>
    </source>
</reference>
<dbReference type="RefSeq" id="WP_210113294.1">
    <property type="nucleotide sequence ID" value="NZ_BAAADX010000002.1"/>
</dbReference>